<keyword evidence="5 6" id="KW-0472">Membrane</keyword>
<organism evidence="7 8">
    <name type="scientific">Thanatephorus cucumeris (strain AG1-IA)</name>
    <name type="common">Rice sheath blight fungus</name>
    <name type="synonym">Rhizoctonia solani</name>
    <dbReference type="NCBI Taxonomy" id="983506"/>
    <lineage>
        <taxon>Eukaryota</taxon>
        <taxon>Fungi</taxon>
        <taxon>Dikarya</taxon>
        <taxon>Basidiomycota</taxon>
        <taxon>Agaricomycotina</taxon>
        <taxon>Agaricomycetes</taxon>
        <taxon>Cantharellales</taxon>
        <taxon>Ceratobasidiaceae</taxon>
        <taxon>Rhizoctonia</taxon>
        <taxon>Rhizoctonia solani AG-1</taxon>
    </lineage>
</organism>
<feature type="transmembrane region" description="Helical" evidence="6">
    <location>
        <begin position="382"/>
        <end position="407"/>
    </location>
</feature>
<reference evidence="7 8" key="1">
    <citation type="journal article" date="2013" name="Nat. Commun.">
        <title>The evolution and pathogenic mechanisms of the rice sheath blight pathogen.</title>
        <authorList>
            <person name="Zheng A."/>
            <person name="Lin R."/>
            <person name="Xu L."/>
            <person name="Qin P."/>
            <person name="Tang C."/>
            <person name="Ai P."/>
            <person name="Zhang D."/>
            <person name="Liu Y."/>
            <person name="Sun Z."/>
            <person name="Feng H."/>
            <person name="Wang Y."/>
            <person name="Chen Y."/>
            <person name="Liang X."/>
            <person name="Fu R."/>
            <person name="Li Q."/>
            <person name="Zhang J."/>
            <person name="Yu X."/>
            <person name="Xie Z."/>
            <person name="Ding L."/>
            <person name="Guan P."/>
            <person name="Tang J."/>
            <person name="Liang Y."/>
            <person name="Wang S."/>
            <person name="Deng Q."/>
            <person name="Li S."/>
            <person name="Zhu J."/>
            <person name="Wang L."/>
            <person name="Liu H."/>
            <person name="Li P."/>
        </authorList>
    </citation>
    <scope>NUCLEOTIDE SEQUENCE [LARGE SCALE GENOMIC DNA]</scope>
    <source>
        <strain evidence="8">AG-1 IA</strain>
    </source>
</reference>
<keyword evidence="8" id="KW-1185">Reference proteome</keyword>
<proteinExistence type="predicted"/>
<dbReference type="SUPFAM" id="SSF103473">
    <property type="entry name" value="MFS general substrate transporter"/>
    <property type="match status" value="1"/>
</dbReference>
<evidence type="ECO:0000256" key="2">
    <source>
        <dbReference type="ARBA" id="ARBA00022448"/>
    </source>
</evidence>
<dbReference type="STRING" id="983506.L8WVH8"/>
<protein>
    <submittedName>
        <fullName evidence="7">Major Facilitator Superfamily protein</fullName>
    </submittedName>
</protein>
<dbReference type="AlphaFoldDB" id="L8WVH8"/>
<feature type="transmembrane region" description="Helical" evidence="6">
    <location>
        <begin position="222"/>
        <end position="245"/>
    </location>
</feature>
<feature type="transmembrane region" description="Helical" evidence="6">
    <location>
        <begin position="315"/>
        <end position="335"/>
    </location>
</feature>
<evidence type="ECO:0000256" key="3">
    <source>
        <dbReference type="ARBA" id="ARBA00022692"/>
    </source>
</evidence>
<comment type="subcellular location">
    <subcellularLocation>
        <location evidence="1">Membrane</location>
        <topology evidence="1">Multi-pass membrane protein</topology>
    </subcellularLocation>
</comment>
<dbReference type="Gene3D" id="1.20.1250.20">
    <property type="entry name" value="MFS general substrate transporter like domains"/>
    <property type="match status" value="2"/>
</dbReference>
<dbReference type="GO" id="GO:0016020">
    <property type="term" value="C:membrane"/>
    <property type="evidence" value="ECO:0007669"/>
    <property type="project" value="UniProtKB-SubCell"/>
</dbReference>
<keyword evidence="4 6" id="KW-1133">Transmembrane helix</keyword>
<dbReference type="PANTHER" id="PTHR43791:SF36">
    <property type="entry name" value="TRANSPORTER, PUTATIVE (AFU_ORTHOLOGUE AFUA_6G08340)-RELATED"/>
    <property type="match status" value="1"/>
</dbReference>
<feature type="transmembrane region" description="Helical" evidence="6">
    <location>
        <begin position="477"/>
        <end position="497"/>
    </location>
</feature>
<dbReference type="InterPro" id="IPR036259">
    <property type="entry name" value="MFS_trans_sf"/>
</dbReference>
<evidence type="ECO:0000313" key="7">
    <source>
        <dbReference type="EMBL" id="ELU42126.1"/>
    </source>
</evidence>
<keyword evidence="3 6" id="KW-0812">Transmembrane</keyword>
<evidence type="ECO:0000256" key="5">
    <source>
        <dbReference type="ARBA" id="ARBA00023136"/>
    </source>
</evidence>
<dbReference type="GO" id="GO:0022857">
    <property type="term" value="F:transmembrane transporter activity"/>
    <property type="evidence" value="ECO:0007669"/>
    <property type="project" value="InterPro"/>
</dbReference>
<sequence length="599" mass="66231">MPITLALADGLYRDWPFGWERGLSGIKVASYIWLMTNPHSSPLFLPISTTASLLLRSCVLIEANMADTSSNRQNVEIDEKEVPQQLDYQQDGGKVSMAAPMDKAEQRLVWKVSVRVLIVFALLNLSIPARPVDYAHHLTDLGNAKLQGLESTLMPNDESGNQFALLSAMFCELHHTTVQYSMYANVPNPHRNSLNFDCKAIRKRSYRPDITCINASQQPPNIVIGVVTIAWGAASSLQAVAFNYAGVTTARYFLGLFEAGFGPVIPFYYSLFYLKSEHGFRTSFFISAAPLAGAFGGLIAYGVQHIHSHIATWRILFLIEGLPTILVGIIVLLLLPSRPETTKWLTEDERKLAQRRLNREVASEGRSINWKHVIMSFTDYKAWMICLMYQSLNVALSSISVFLPTIVKTLGYTNAKAQLMTVPPYACAGVVMLVVAKISDRAKVRGPFVALIVIVSAEEYSYRRSLAVPTTATKARYGAIFLAVSGTYSGIPLAMSWTTGNAGSETRRGVNMAMLNTIGHSMAVLGSYIYPSREGPAYTRGFAICCGFAWWGAFLALVLSLLLHLENRRRDRREGKPSQGETPNTAINADKAEGFRYVL</sequence>
<evidence type="ECO:0000256" key="1">
    <source>
        <dbReference type="ARBA" id="ARBA00004141"/>
    </source>
</evidence>
<comment type="caution">
    <text evidence="7">The sequence shown here is derived from an EMBL/GenBank/DDBJ whole genome shotgun (WGS) entry which is preliminary data.</text>
</comment>
<dbReference type="OrthoDB" id="2985014at2759"/>
<name>L8WVH8_THACA</name>
<dbReference type="PANTHER" id="PTHR43791">
    <property type="entry name" value="PERMEASE-RELATED"/>
    <property type="match status" value="1"/>
</dbReference>
<dbReference type="OMA" id="PLIMAWV"/>
<evidence type="ECO:0000256" key="6">
    <source>
        <dbReference type="SAM" id="Phobius"/>
    </source>
</evidence>
<feature type="transmembrane region" description="Helical" evidence="6">
    <location>
        <begin position="541"/>
        <end position="563"/>
    </location>
</feature>
<evidence type="ECO:0000256" key="4">
    <source>
        <dbReference type="ARBA" id="ARBA00022989"/>
    </source>
</evidence>
<dbReference type="EMBL" id="AFRT01000921">
    <property type="protein sequence ID" value="ELU42126.1"/>
    <property type="molecule type" value="Genomic_DNA"/>
</dbReference>
<dbReference type="Pfam" id="PF07690">
    <property type="entry name" value="MFS_1"/>
    <property type="match status" value="1"/>
</dbReference>
<dbReference type="InterPro" id="IPR011701">
    <property type="entry name" value="MFS"/>
</dbReference>
<feature type="transmembrane region" description="Helical" evidence="6">
    <location>
        <begin position="252"/>
        <end position="272"/>
    </location>
</feature>
<gene>
    <name evidence="7" type="ORF">AG1IA_03838</name>
</gene>
<keyword evidence="2" id="KW-0813">Transport</keyword>
<feature type="transmembrane region" description="Helical" evidence="6">
    <location>
        <begin position="284"/>
        <end position="303"/>
    </location>
</feature>
<accession>L8WVH8</accession>
<evidence type="ECO:0000313" key="8">
    <source>
        <dbReference type="Proteomes" id="UP000011668"/>
    </source>
</evidence>
<dbReference type="HOGENOM" id="CLU_001265_0_1_1"/>
<feature type="transmembrane region" description="Helical" evidence="6">
    <location>
        <begin position="419"/>
        <end position="438"/>
    </location>
</feature>
<dbReference type="FunFam" id="1.20.1250.20:FF:000013">
    <property type="entry name" value="MFS general substrate transporter"/>
    <property type="match status" value="1"/>
</dbReference>
<dbReference type="Proteomes" id="UP000011668">
    <property type="component" value="Unassembled WGS sequence"/>
</dbReference>